<evidence type="ECO:0000259" key="1">
    <source>
        <dbReference type="SMART" id="SM01321"/>
    </source>
</evidence>
<organism evidence="2 3">
    <name type="scientific">Marinobacter halodurans</name>
    <dbReference type="NCBI Taxonomy" id="2528979"/>
    <lineage>
        <taxon>Bacteria</taxon>
        <taxon>Pseudomonadati</taxon>
        <taxon>Pseudomonadota</taxon>
        <taxon>Gammaproteobacteria</taxon>
        <taxon>Pseudomonadales</taxon>
        <taxon>Marinobacteraceae</taxon>
        <taxon>Marinobacter</taxon>
    </lineage>
</organism>
<protein>
    <submittedName>
        <fullName evidence="2">Transposase</fullName>
    </submittedName>
</protein>
<dbReference type="InterPro" id="IPR002686">
    <property type="entry name" value="Transposase_17"/>
</dbReference>
<dbReference type="RefSeq" id="WP_131480904.1">
    <property type="nucleotide sequence ID" value="NZ_SJDL01000010.1"/>
</dbReference>
<name>A0ABY1ZLC7_9GAMM</name>
<evidence type="ECO:0000313" key="2">
    <source>
        <dbReference type="EMBL" id="TBW56640.1"/>
    </source>
</evidence>
<feature type="domain" description="Transposase IS200-like" evidence="1">
    <location>
        <begin position="13"/>
        <end position="123"/>
    </location>
</feature>
<dbReference type="PANTHER" id="PTHR36966:SF1">
    <property type="entry name" value="REP-ASSOCIATED TYROSINE TRANSPOSASE"/>
    <property type="match status" value="1"/>
</dbReference>
<dbReference type="EMBL" id="SJDL01000010">
    <property type="protein sequence ID" value="TBW56640.1"/>
    <property type="molecule type" value="Genomic_DNA"/>
</dbReference>
<comment type="caution">
    <text evidence="2">The sequence shown here is derived from an EMBL/GenBank/DDBJ whole genome shotgun (WGS) entry which is preliminary data.</text>
</comment>
<dbReference type="Gene3D" id="3.30.70.1290">
    <property type="entry name" value="Transposase IS200-like"/>
    <property type="match status" value="1"/>
</dbReference>
<dbReference type="InterPro" id="IPR052715">
    <property type="entry name" value="RAYT_transposase"/>
</dbReference>
<dbReference type="Pfam" id="PF01797">
    <property type="entry name" value="Y1_Tnp"/>
    <property type="match status" value="1"/>
</dbReference>
<keyword evidence="3" id="KW-1185">Reference proteome</keyword>
<dbReference type="SUPFAM" id="SSF143422">
    <property type="entry name" value="Transposase IS200-like"/>
    <property type="match status" value="1"/>
</dbReference>
<gene>
    <name evidence="2" type="ORF">EZI54_08280</name>
</gene>
<dbReference type="SMART" id="SM01321">
    <property type="entry name" value="Y1_Tnp"/>
    <property type="match status" value="1"/>
</dbReference>
<evidence type="ECO:0000313" key="3">
    <source>
        <dbReference type="Proteomes" id="UP000313645"/>
    </source>
</evidence>
<dbReference type="NCBIfam" id="NF047646">
    <property type="entry name" value="REP_Tyr_transpos"/>
    <property type="match status" value="1"/>
</dbReference>
<dbReference type="InterPro" id="IPR036515">
    <property type="entry name" value="Transposase_17_sf"/>
</dbReference>
<dbReference type="PANTHER" id="PTHR36966">
    <property type="entry name" value="REP-ASSOCIATED TYROSINE TRANSPOSASE"/>
    <property type="match status" value="1"/>
</dbReference>
<dbReference type="Proteomes" id="UP000313645">
    <property type="component" value="Unassembled WGS sequence"/>
</dbReference>
<sequence length="145" mass="16424">MSYKNATAHRHSIAGQEYLVTACTQNRYPAFQDFNTARAAVAALRKTEENGLAKVMAWVIMPDHLHLLLALTGVGSLGDVLAHLKIQASRNAGSKIPWQKGYHERTLRRIEDRQDIARYIILNPVRAGIVRTVREYPHWDSMYLG</sequence>
<reference evidence="2 3" key="1">
    <citation type="submission" date="2019-02" db="EMBL/GenBank/DDBJ databases">
        <title>Marinobacter halodurans sp. nov., a marine bacterium isolated from sea tidal flat.</title>
        <authorList>
            <person name="Yoo Y."/>
            <person name="Lee D.W."/>
            <person name="Kim B.S."/>
            <person name="Kim J.-J."/>
        </authorList>
    </citation>
    <scope>NUCLEOTIDE SEQUENCE [LARGE SCALE GENOMIC DNA]</scope>
    <source>
        <strain evidence="2 3">YJ-S3-2</strain>
    </source>
</reference>
<proteinExistence type="predicted"/>
<accession>A0ABY1ZLC7</accession>